<keyword evidence="3" id="KW-1185">Reference proteome</keyword>
<dbReference type="RefSeq" id="WP_012402725.1">
    <property type="nucleotide sequence ID" value="NC_010623.1"/>
</dbReference>
<dbReference type="KEGG" id="bph:Bphy_3398"/>
<dbReference type="eggNOG" id="COG3747">
    <property type="taxonomic scope" value="Bacteria"/>
</dbReference>
<dbReference type="HOGENOM" id="CLU_107958_2_0_4"/>
<evidence type="ECO:0000313" key="3">
    <source>
        <dbReference type="Proteomes" id="UP000001192"/>
    </source>
</evidence>
<feature type="compositionally biased region" description="Basic and acidic residues" evidence="1">
    <location>
        <begin position="14"/>
        <end position="29"/>
    </location>
</feature>
<evidence type="ECO:0000256" key="1">
    <source>
        <dbReference type="SAM" id="MobiDB-lite"/>
    </source>
</evidence>
<reference evidence="3" key="1">
    <citation type="journal article" date="2014" name="Stand. Genomic Sci.">
        <title>Complete genome sequence of Burkholderia phymatum STM815(T), a broad host range and efficient nitrogen-fixing symbiont of Mimosa species.</title>
        <authorList>
            <person name="Moulin L."/>
            <person name="Klonowska A."/>
            <person name="Caroline B."/>
            <person name="Booth K."/>
            <person name="Vriezen J.A."/>
            <person name="Melkonian R."/>
            <person name="James E.K."/>
            <person name="Young J.P."/>
            <person name="Bena G."/>
            <person name="Hauser L."/>
            <person name="Land M."/>
            <person name="Kyrpides N."/>
            <person name="Bruce D."/>
            <person name="Chain P."/>
            <person name="Copeland A."/>
            <person name="Pitluck S."/>
            <person name="Woyke T."/>
            <person name="Lizotte-Waniewski M."/>
            <person name="Bristow J."/>
            <person name="Riley M."/>
        </authorList>
    </citation>
    <scope>NUCLEOTIDE SEQUENCE [LARGE SCALE GENOMIC DNA]</scope>
    <source>
        <strain evidence="3">DSM 17167 / CIP 108236 / LMG 21445 / STM815</strain>
    </source>
</reference>
<dbReference type="Proteomes" id="UP000001192">
    <property type="component" value="Chromosome 2"/>
</dbReference>
<proteinExistence type="predicted"/>
<dbReference type="NCBIfam" id="TIGR01558">
    <property type="entry name" value="sm_term_P27"/>
    <property type="match status" value="1"/>
</dbReference>
<feature type="region of interest" description="Disordered" evidence="1">
    <location>
        <begin position="1"/>
        <end position="37"/>
    </location>
</feature>
<gene>
    <name evidence="2" type="ordered locus">Bphy_3398</name>
</gene>
<dbReference type="InterPro" id="IPR006448">
    <property type="entry name" value="Phage_term_ssu_P27"/>
</dbReference>
<dbReference type="STRING" id="391038.Bphy_3398"/>
<dbReference type="AlphaFoldDB" id="B2JL23"/>
<evidence type="ECO:0000313" key="2">
    <source>
        <dbReference type="EMBL" id="ACC72552.1"/>
    </source>
</evidence>
<accession>B2JL23</accession>
<name>B2JL23_PARP8</name>
<sequence length="158" mass="17529">MPQPRKPTALRIIEGNREKRPLPKNEPKPRRGVPQPPAHLDAYALEEWARITPELEAIGLLTTIDGTTLAAYCQCVSRWRQAEEAIQRMKKKDALTSALMIKTSNGNAIQNPLIGVANRAMHMAIKFASEFGMSPAARARLAALPDEGKPATRKESYF</sequence>
<protein>
    <submittedName>
        <fullName evidence="2">Phage terminase, small subunit, P27 family</fullName>
    </submittedName>
</protein>
<dbReference type="Pfam" id="PF05119">
    <property type="entry name" value="Terminase_4"/>
    <property type="match status" value="1"/>
</dbReference>
<organism evidence="2 3">
    <name type="scientific">Paraburkholderia phymatum (strain DSM 17167 / CIP 108236 / LMG 21445 / STM815)</name>
    <name type="common">Burkholderia phymatum</name>
    <dbReference type="NCBI Taxonomy" id="391038"/>
    <lineage>
        <taxon>Bacteria</taxon>
        <taxon>Pseudomonadati</taxon>
        <taxon>Pseudomonadota</taxon>
        <taxon>Betaproteobacteria</taxon>
        <taxon>Burkholderiales</taxon>
        <taxon>Burkholderiaceae</taxon>
        <taxon>Paraburkholderia</taxon>
    </lineage>
</organism>
<dbReference type="EMBL" id="CP001044">
    <property type="protein sequence ID" value="ACC72552.1"/>
    <property type="molecule type" value="Genomic_DNA"/>
</dbReference>